<evidence type="ECO:0000256" key="4">
    <source>
        <dbReference type="ARBA" id="ARBA00023242"/>
    </source>
</evidence>
<keyword evidence="4 5" id="KW-0539">Nucleus</keyword>
<evidence type="ECO:0000256" key="5">
    <source>
        <dbReference type="PROSITE-ProRule" id="PRU00108"/>
    </source>
</evidence>
<dbReference type="PROSITE" id="PS00027">
    <property type="entry name" value="HOMEOBOX_1"/>
    <property type="match status" value="1"/>
</dbReference>
<dbReference type="GO" id="GO:0000977">
    <property type="term" value="F:RNA polymerase II transcription regulatory region sequence-specific DNA binding"/>
    <property type="evidence" value="ECO:0007669"/>
    <property type="project" value="TreeGrafter"/>
</dbReference>
<dbReference type="CDD" id="cd00086">
    <property type="entry name" value="homeodomain"/>
    <property type="match status" value="1"/>
</dbReference>
<evidence type="ECO:0000256" key="6">
    <source>
        <dbReference type="RuleBase" id="RU000682"/>
    </source>
</evidence>
<evidence type="ECO:0000256" key="1">
    <source>
        <dbReference type="ARBA" id="ARBA00004123"/>
    </source>
</evidence>
<dbReference type="PROSITE" id="PS50071">
    <property type="entry name" value="HOMEOBOX_2"/>
    <property type="match status" value="1"/>
</dbReference>
<dbReference type="OrthoDB" id="6159439at2759"/>
<dbReference type="SUPFAM" id="SSF46689">
    <property type="entry name" value="Homeodomain-like"/>
    <property type="match status" value="1"/>
</dbReference>
<keyword evidence="9" id="KW-1185">Reference proteome</keyword>
<dbReference type="Gene3D" id="1.10.10.60">
    <property type="entry name" value="Homeodomain-like"/>
    <property type="match status" value="1"/>
</dbReference>
<dbReference type="InterPro" id="IPR009057">
    <property type="entry name" value="Homeodomain-like_sf"/>
</dbReference>
<feature type="DNA-binding region" description="Homeobox" evidence="5">
    <location>
        <begin position="97"/>
        <end position="156"/>
    </location>
</feature>
<protein>
    <recommendedName>
        <fullName evidence="7">Homeobox domain-containing protein</fullName>
    </recommendedName>
</protein>
<dbReference type="GO" id="GO:0005634">
    <property type="term" value="C:nucleus"/>
    <property type="evidence" value="ECO:0007669"/>
    <property type="project" value="UniProtKB-SubCell"/>
</dbReference>
<dbReference type="PANTHER" id="PTHR24329">
    <property type="entry name" value="HOMEOBOX PROTEIN ARISTALESS"/>
    <property type="match status" value="1"/>
</dbReference>
<feature type="domain" description="Homeobox" evidence="7">
    <location>
        <begin position="95"/>
        <end position="155"/>
    </location>
</feature>
<dbReference type="PANTHER" id="PTHR24329:SF543">
    <property type="entry name" value="FI01017P-RELATED"/>
    <property type="match status" value="1"/>
</dbReference>
<name>A0A2T7NBR8_POMCA</name>
<dbReference type="AlphaFoldDB" id="A0A2T7NBR8"/>
<dbReference type="GO" id="GO:0000981">
    <property type="term" value="F:DNA-binding transcription factor activity, RNA polymerase II-specific"/>
    <property type="evidence" value="ECO:0007669"/>
    <property type="project" value="InterPro"/>
</dbReference>
<dbReference type="InterPro" id="IPR001356">
    <property type="entry name" value="HD"/>
</dbReference>
<organism evidence="8 9">
    <name type="scientific">Pomacea canaliculata</name>
    <name type="common">Golden apple snail</name>
    <dbReference type="NCBI Taxonomy" id="400727"/>
    <lineage>
        <taxon>Eukaryota</taxon>
        <taxon>Metazoa</taxon>
        <taxon>Spiralia</taxon>
        <taxon>Lophotrochozoa</taxon>
        <taxon>Mollusca</taxon>
        <taxon>Gastropoda</taxon>
        <taxon>Caenogastropoda</taxon>
        <taxon>Architaenioglossa</taxon>
        <taxon>Ampullarioidea</taxon>
        <taxon>Ampullariidae</taxon>
        <taxon>Pomacea</taxon>
    </lineage>
</organism>
<evidence type="ECO:0000313" key="8">
    <source>
        <dbReference type="EMBL" id="PVD18609.1"/>
    </source>
</evidence>
<evidence type="ECO:0000256" key="3">
    <source>
        <dbReference type="ARBA" id="ARBA00023155"/>
    </source>
</evidence>
<sequence length="361" mass="39653">MAAPRDVTCKGDWRQLHASARAEADAAIRDRWCCGDALPTVRVLSEGEVSSAPACRLAVTSATTDNDGRLPSIKHRIFSPSAVAPAASAARRRTSTCRAERTTFSPYQLEEMEKAFRKAPYPDVVTREELAQRLALHESRVQVWFQNRRAKWRKGLAPKVEVLPASDTPQQKTDANVIRRGSNAHALQVISAMHNTLADITSHRSRPVASPVAELPLVPGRLPSRHYRSSPLECSLSLCNPLNLREQAMSLAGGATHFDMVREGDGKLLDDKHAAMYDVTVCEAAPSFRERFTDTRLRCAKMSALASSFSDIRDSQVGLNMAEPVFSRDLHDYVTSSKGDVTDCVADDDEIINVCDVVAPS</sequence>
<dbReference type="InterPro" id="IPR050649">
    <property type="entry name" value="Paired_Homeobox_TFs"/>
</dbReference>
<evidence type="ECO:0000313" key="9">
    <source>
        <dbReference type="Proteomes" id="UP000245119"/>
    </source>
</evidence>
<keyword evidence="2 5" id="KW-0238">DNA-binding</keyword>
<dbReference type="FunFam" id="1.10.10.60:FF:000679">
    <property type="entry name" value="Homeobox protein aristaless"/>
    <property type="match status" value="1"/>
</dbReference>
<accession>A0A2T7NBR8</accession>
<dbReference type="EMBL" id="PZQS01000014">
    <property type="protein sequence ID" value="PVD18609.1"/>
    <property type="molecule type" value="Genomic_DNA"/>
</dbReference>
<dbReference type="InterPro" id="IPR017970">
    <property type="entry name" value="Homeobox_CS"/>
</dbReference>
<comment type="subcellular location">
    <subcellularLocation>
        <location evidence="1 5 6">Nucleus</location>
    </subcellularLocation>
</comment>
<evidence type="ECO:0000256" key="2">
    <source>
        <dbReference type="ARBA" id="ARBA00023125"/>
    </source>
</evidence>
<dbReference type="SMART" id="SM00389">
    <property type="entry name" value="HOX"/>
    <property type="match status" value="1"/>
</dbReference>
<proteinExistence type="predicted"/>
<gene>
    <name evidence="8" type="ORF">C0Q70_21159</name>
</gene>
<dbReference type="Pfam" id="PF00046">
    <property type="entry name" value="Homeodomain"/>
    <property type="match status" value="1"/>
</dbReference>
<evidence type="ECO:0000259" key="7">
    <source>
        <dbReference type="PROSITE" id="PS50071"/>
    </source>
</evidence>
<comment type="caution">
    <text evidence="8">The sequence shown here is derived from an EMBL/GenBank/DDBJ whole genome shotgun (WGS) entry which is preliminary data.</text>
</comment>
<dbReference type="Proteomes" id="UP000245119">
    <property type="component" value="Linkage Group LG14"/>
</dbReference>
<reference evidence="8 9" key="1">
    <citation type="submission" date="2018-04" db="EMBL/GenBank/DDBJ databases">
        <title>The genome of golden apple snail Pomacea canaliculata provides insight into stress tolerance and invasive adaptation.</title>
        <authorList>
            <person name="Liu C."/>
            <person name="Liu B."/>
            <person name="Ren Y."/>
            <person name="Zhang Y."/>
            <person name="Wang H."/>
            <person name="Li S."/>
            <person name="Jiang F."/>
            <person name="Yin L."/>
            <person name="Zhang G."/>
            <person name="Qian W."/>
            <person name="Fan W."/>
        </authorList>
    </citation>
    <scope>NUCLEOTIDE SEQUENCE [LARGE SCALE GENOMIC DNA]</scope>
    <source>
        <strain evidence="8">SZHN2017</strain>
        <tissue evidence="8">Muscle</tissue>
    </source>
</reference>
<keyword evidence="3 5" id="KW-0371">Homeobox</keyword>